<dbReference type="OrthoDB" id="7428016at2"/>
<proteinExistence type="predicted"/>
<comment type="caution">
    <text evidence="2">The sequence shown here is derived from an EMBL/GenBank/DDBJ whole genome shotgun (WGS) entry which is preliminary data.</text>
</comment>
<dbReference type="RefSeq" id="WP_130455752.1">
    <property type="nucleotide sequence ID" value="NZ_QYAG01000002.1"/>
</dbReference>
<keyword evidence="3" id="KW-1185">Reference proteome</keyword>
<accession>A0A4Q7TG28</accession>
<evidence type="ECO:0008006" key="4">
    <source>
        <dbReference type="Google" id="ProtNLM"/>
    </source>
</evidence>
<dbReference type="AlphaFoldDB" id="A0A4Q7TG28"/>
<feature type="compositionally biased region" description="Basic and acidic residues" evidence="1">
    <location>
        <begin position="240"/>
        <end position="253"/>
    </location>
</feature>
<gene>
    <name evidence="2" type="ORF">EV139_3108</name>
</gene>
<evidence type="ECO:0000313" key="2">
    <source>
        <dbReference type="EMBL" id="RZT59436.1"/>
    </source>
</evidence>
<feature type="compositionally biased region" description="Low complexity" evidence="1">
    <location>
        <begin position="110"/>
        <end position="119"/>
    </location>
</feature>
<evidence type="ECO:0000313" key="3">
    <source>
        <dbReference type="Proteomes" id="UP000291832"/>
    </source>
</evidence>
<reference evidence="2 3" key="1">
    <citation type="journal article" date="2015" name="Stand. Genomic Sci.">
        <title>Genomic Encyclopedia of Bacterial and Archaeal Type Strains, Phase III: the genomes of soil and plant-associated and newly described type strains.</title>
        <authorList>
            <person name="Whitman W.B."/>
            <person name="Woyke T."/>
            <person name="Klenk H.P."/>
            <person name="Zhou Y."/>
            <person name="Lilburn T.G."/>
            <person name="Beck B.J."/>
            <person name="De Vos P."/>
            <person name="Vandamme P."/>
            <person name="Eisen J.A."/>
            <person name="Garrity G."/>
            <person name="Hugenholtz P."/>
            <person name="Kyrpides N.C."/>
        </authorList>
    </citation>
    <scope>NUCLEOTIDE SEQUENCE [LARGE SCALE GENOMIC DNA]</scope>
    <source>
        <strain evidence="2 3">RF6</strain>
    </source>
</reference>
<feature type="region of interest" description="Disordered" evidence="1">
    <location>
        <begin position="232"/>
        <end position="253"/>
    </location>
</feature>
<organism evidence="2 3">
    <name type="scientific">Leucobacter luti</name>
    <dbReference type="NCBI Taxonomy" id="340320"/>
    <lineage>
        <taxon>Bacteria</taxon>
        <taxon>Bacillati</taxon>
        <taxon>Actinomycetota</taxon>
        <taxon>Actinomycetes</taxon>
        <taxon>Micrococcales</taxon>
        <taxon>Microbacteriaceae</taxon>
        <taxon>Leucobacter</taxon>
    </lineage>
</organism>
<evidence type="ECO:0000256" key="1">
    <source>
        <dbReference type="SAM" id="MobiDB-lite"/>
    </source>
</evidence>
<dbReference type="Proteomes" id="UP000291832">
    <property type="component" value="Unassembled WGS sequence"/>
</dbReference>
<sequence>MTRRRSSAPRGTLAAPLETLATRLGALAARLHTQRIRTALRLDCAPDAAWRAVHDPAVAAGLYAPVLRMVPAHGSLPEAFSSGSRVLVRIRLLGVVPLGRQLIAIEDSPAGGAATAPGIETGGAPAGGAAAPREREPIAEPIADPTTESQTKPPGAPRPAARTMRDIGHPVSGPLALLSGWHHAMTVRAADDGRTVWLDELTLSGAAAPLFTPLLWATWKWRGRRLRALARRWGAPPAEPHTRPPARTETRTR</sequence>
<feature type="region of interest" description="Disordered" evidence="1">
    <location>
        <begin position="110"/>
        <end position="162"/>
    </location>
</feature>
<name>A0A4Q7TG28_9MICO</name>
<dbReference type="EMBL" id="SHKI01000009">
    <property type="protein sequence ID" value="RZT59436.1"/>
    <property type="molecule type" value="Genomic_DNA"/>
</dbReference>
<protein>
    <recommendedName>
        <fullName evidence="4">Polyketide cyclase/dehydrase/lipid transport protein</fullName>
    </recommendedName>
</protein>